<dbReference type="PANTHER" id="PTHR22980">
    <property type="entry name" value="CORTISTATIN"/>
    <property type="match status" value="1"/>
</dbReference>
<organism evidence="7 8">
    <name type="scientific">Glutinoglossum americanum</name>
    <dbReference type="NCBI Taxonomy" id="1670608"/>
    <lineage>
        <taxon>Eukaryota</taxon>
        <taxon>Fungi</taxon>
        <taxon>Dikarya</taxon>
        <taxon>Ascomycota</taxon>
        <taxon>Pezizomycotina</taxon>
        <taxon>Geoglossomycetes</taxon>
        <taxon>Geoglossales</taxon>
        <taxon>Geoglossaceae</taxon>
        <taxon>Glutinoglossum</taxon>
    </lineage>
</organism>
<dbReference type="AlphaFoldDB" id="A0A9P8L4W6"/>
<evidence type="ECO:0000256" key="4">
    <source>
        <dbReference type="ARBA" id="ARBA00023242"/>
    </source>
</evidence>
<dbReference type="SUPFAM" id="SSF47113">
    <property type="entry name" value="Histone-fold"/>
    <property type="match status" value="1"/>
</dbReference>
<dbReference type="InterPro" id="IPR009072">
    <property type="entry name" value="Histone-fold"/>
</dbReference>
<dbReference type="EMBL" id="JAGHQL010000027">
    <property type="protein sequence ID" value="KAH0543768.1"/>
    <property type="molecule type" value="Genomic_DNA"/>
</dbReference>
<dbReference type="GO" id="GO:0031297">
    <property type="term" value="P:replication fork processing"/>
    <property type="evidence" value="ECO:0007669"/>
    <property type="project" value="TreeGrafter"/>
</dbReference>
<keyword evidence="8" id="KW-1185">Reference proteome</keyword>
<feature type="region of interest" description="Disordered" evidence="5">
    <location>
        <begin position="379"/>
        <end position="409"/>
    </location>
</feature>
<dbReference type="Pfam" id="PF15511">
    <property type="entry name" value="CENP-T_C"/>
    <property type="match status" value="1"/>
</dbReference>
<feature type="compositionally biased region" description="Low complexity" evidence="5">
    <location>
        <begin position="70"/>
        <end position="93"/>
    </location>
</feature>
<evidence type="ECO:0000313" key="8">
    <source>
        <dbReference type="Proteomes" id="UP000698800"/>
    </source>
</evidence>
<feature type="compositionally biased region" description="Low complexity" evidence="5">
    <location>
        <begin position="118"/>
        <end position="129"/>
    </location>
</feature>
<evidence type="ECO:0000256" key="3">
    <source>
        <dbReference type="ARBA" id="ARBA00022454"/>
    </source>
</evidence>
<dbReference type="CDD" id="cd22920">
    <property type="entry name" value="HFD_CENP-T"/>
    <property type="match status" value="1"/>
</dbReference>
<dbReference type="GO" id="GO:0071821">
    <property type="term" value="C:FANCM-MHF complex"/>
    <property type="evidence" value="ECO:0007669"/>
    <property type="project" value="TreeGrafter"/>
</dbReference>
<feature type="compositionally biased region" description="Basic and acidic residues" evidence="5">
    <location>
        <begin position="142"/>
        <end position="151"/>
    </location>
</feature>
<dbReference type="InterPro" id="IPR035425">
    <property type="entry name" value="CENP-T/H4_C"/>
</dbReference>
<dbReference type="PANTHER" id="PTHR22980:SF5">
    <property type="entry name" value="CENP-T_HISTONE H4 HISTONE FOLD DOMAIN-CONTAINING PROTEIN"/>
    <property type="match status" value="1"/>
</dbReference>
<evidence type="ECO:0000259" key="6">
    <source>
        <dbReference type="Pfam" id="PF15511"/>
    </source>
</evidence>
<evidence type="ECO:0000313" key="7">
    <source>
        <dbReference type="EMBL" id="KAH0543768.1"/>
    </source>
</evidence>
<dbReference type="OrthoDB" id="10071681at2759"/>
<feature type="region of interest" description="Disordered" evidence="5">
    <location>
        <begin position="63"/>
        <end position="202"/>
    </location>
</feature>
<keyword evidence="3" id="KW-0158">Chromosome</keyword>
<sequence length="534" mass="58796">MSSTRRRGGLRRSSVSIPIEEAVGAEATTDIASVTPRNTSVNEMVGAASQETPYTNLRQLAGLIHKPSTPQQRASSAGPPSARRSARRTPSAQGRTPRGAGALRPVPSRRTIPTTPHAVRALQQRRAAAITPGRDRRRSGRGIRDSPRDVLRGLSRILARDTQPIEPSPQLEKSSRRVTLPNDDLDIGPELPAPRFSLPLDDDDDDSFHLHPPRLSAPFEEENYTQQSVELPRRVNLDQSGGRLSRGSFGSIRTSDRFADINELGLGALSEDGGDESLARPEFDDYGEDSMRGESGNLDENTQDLQQAFHDETSTRHSDIIPVAVTEEQDDTTFVFSFPRSRDIVETSAFVAEPGGVPQLSPEPEQSLPELDLQYQSGGMATAAAKTESRPTKSRSKTKKIPKLSQHGIPYPSLPSQVVKKLASTFARASGNGKTVVTKEALAAIMQASDWFFEQLSDDLGTYAKHAHRKTIDETDMLTLMKRQRQVNSTTTSFSLAQRYLPRELLQDIRMNLPVKISRSRLQHSDAVDEQDDE</sequence>
<feature type="region of interest" description="Disordered" evidence="5">
    <location>
        <begin position="270"/>
        <end position="299"/>
    </location>
</feature>
<dbReference type="GO" id="GO:0005694">
    <property type="term" value="C:chromosome"/>
    <property type="evidence" value="ECO:0007669"/>
    <property type="project" value="UniProtKB-SubCell"/>
</dbReference>
<comment type="subcellular location">
    <subcellularLocation>
        <location evidence="2">Chromosome</location>
    </subcellularLocation>
    <subcellularLocation>
        <location evidence="1">Nucleus</location>
    </subcellularLocation>
</comment>
<evidence type="ECO:0000256" key="5">
    <source>
        <dbReference type="SAM" id="MobiDB-lite"/>
    </source>
</evidence>
<feature type="domain" description="CENP-T/Histone H4 histone fold" evidence="6">
    <location>
        <begin position="407"/>
        <end position="512"/>
    </location>
</feature>
<protein>
    <recommendedName>
        <fullName evidence="6">CENP-T/Histone H4 histone fold domain-containing protein</fullName>
    </recommendedName>
</protein>
<name>A0A9P8L4W6_9PEZI</name>
<dbReference type="FunFam" id="1.10.20.10:FF:000105">
    <property type="entry name" value="Inner kinetochore subunit cnp20"/>
    <property type="match status" value="1"/>
</dbReference>
<feature type="compositionally biased region" description="Basic residues" evidence="5">
    <location>
        <begin position="392"/>
        <end position="402"/>
    </location>
</feature>
<evidence type="ECO:0000256" key="2">
    <source>
        <dbReference type="ARBA" id="ARBA00004286"/>
    </source>
</evidence>
<dbReference type="GO" id="GO:0003682">
    <property type="term" value="F:chromatin binding"/>
    <property type="evidence" value="ECO:0007669"/>
    <property type="project" value="TreeGrafter"/>
</dbReference>
<dbReference type="Proteomes" id="UP000698800">
    <property type="component" value="Unassembled WGS sequence"/>
</dbReference>
<evidence type="ECO:0000256" key="1">
    <source>
        <dbReference type="ARBA" id="ARBA00004123"/>
    </source>
</evidence>
<accession>A0A9P8L4W6</accession>
<dbReference type="GO" id="GO:0046982">
    <property type="term" value="F:protein heterodimerization activity"/>
    <property type="evidence" value="ECO:0007669"/>
    <property type="project" value="InterPro"/>
</dbReference>
<comment type="caution">
    <text evidence="7">The sequence shown here is derived from an EMBL/GenBank/DDBJ whole genome shotgun (WGS) entry which is preliminary data.</text>
</comment>
<gene>
    <name evidence="7" type="ORF">FGG08_001950</name>
</gene>
<reference evidence="7" key="1">
    <citation type="submission" date="2021-03" db="EMBL/GenBank/DDBJ databases">
        <title>Comparative genomics and phylogenomic investigation of the class Geoglossomycetes provide insights into ecological specialization and systematics.</title>
        <authorList>
            <person name="Melie T."/>
            <person name="Pirro S."/>
            <person name="Miller A.N."/>
            <person name="Quandt A."/>
        </authorList>
    </citation>
    <scope>NUCLEOTIDE SEQUENCE</scope>
    <source>
        <strain evidence="7">GBOQ0MN5Z8</strain>
    </source>
</reference>
<dbReference type="Gene3D" id="1.10.20.10">
    <property type="entry name" value="Histone, subunit A"/>
    <property type="match status" value="1"/>
</dbReference>
<proteinExistence type="predicted"/>
<dbReference type="GO" id="GO:0000712">
    <property type="term" value="P:resolution of meiotic recombination intermediates"/>
    <property type="evidence" value="ECO:0007669"/>
    <property type="project" value="TreeGrafter"/>
</dbReference>
<keyword evidence="4" id="KW-0539">Nucleus</keyword>